<gene>
    <name evidence="1" type="ORF">FWILDA_LOCUS3530</name>
</gene>
<organism evidence="1 2">
    <name type="scientific">Funneliformis geosporum</name>
    <dbReference type="NCBI Taxonomy" id="1117311"/>
    <lineage>
        <taxon>Eukaryota</taxon>
        <taxon>Fungi</taxon>
        <taxon>Fungi incertae sedis</taxon>
        <taxon>Mucoromycota</taxon>
        <taxon>Glomeromycotina</taxon>
        <taxon>Glomeromycetes</taxon>
        <taxon>Glomerales</taxon>
        <taxon>Glomeraceae</taxon>
        <taxon>Funneliformis</taxon>
    </lineage>
</organism>
<proteinExistence type="predicted"/>
<protein>
    <submittedName>
        <fullName evidence="1">12297_t:CDS:1</fullName>
    </submittedName>
</protein>
<evidence type="ECO:0000313" key="1">
    <source>
        <dbReference type="EMBL" id="CAI2168331.1"/>
    </source>
</evidence>
<sequence length="42" mass="5071">MVKMKEDIAQNLDFQKLGKRKRKQTDLDLTDFETSKSIWNRN</sequence>
<evidence type="ECO:0000313" key="2">
    <source>
        <dbReference type="Proteomes" id="UP001153678"/>
    </source>
</evidence>
<dbReference type="AlphaFoldDB" id="A0A9W4WP36"/>
<dbReference type="Proteomes" id="UP001153678">
    <property type="component" value="Unassembled WGS sequence"/>
</dbReference>
<reference evidence="1" key="1">
    <citation type="submission" date="2022-08" db="EMBL/GenBank/DDBJ databases">
        <authorList>
            <person name="Kallberg Y."/>
            <person name="Tangrot J."/>
            <person name="Rosling A."/>
        </authorList>
    </citation>
    <scope>NUCLEOTIDE SEQUENCE</scope>
    <source>
        <strain evidence="1">Wild A</strain>
    </source>
</reference>
<accession>A0A9W4WP36</accession>
<dbReference type="EMBL" id="CAMKVN010000473">
    <property type="protein sequence ID" value="CAI2168331.1"/>
    <property type="molecule type" value="Genomic_DNA"/>
</dbReference>
<comment type="caution">
    <text evidence="1">The sequence shown here is derived from an EMBL/GenBank/DDBJ whole genome shotgun (WGS) entry which is preliminary data.</text>
</comment>
<keyword evidence="2" id="KW-1185">Reference proteome</keyword>
<name>A0A9W4WP36_9GLOM</name>